<accession>A0A975H3Y5</accession>
<protein>
    <submittedName>
        <fullName evidence="1">Transposase</fullName>
    </submittedName>
</protein>
<name>A0A975H3Y5_9BURK</name>
<dbReference type="InterPro" id="IPR002514">
    <property type="entry name" value="Transposase_8"/>
</dbReference>
<dbReference type="EMBL" id="CP071796">
    <property type="protein sequence ID" value="QTD46353.1"/>
    <property type="molecule type" value="Genomic_DNA"/>
</dbReference>
<reference evidence="1" key="1">
    <citation type="submission" date="2021-03" db="EMBL/GenBank/DDBJ databases">
        <title>Ottowia sp. 27C isolated from the cloaca of a Giant Asian pond turtle (Heosemys grandis).</title>
        <authorList>
            <person name="Spergser J."/>
            <person name="Busse H.-J."/>
        </authorList>
    </citation>
    <scope>NUCLEOTIDE SEQUENCE</scope>
    <source>
        <strain evidence="1">27C</strain>
    </source>
</reference>
<organism evidence="1 2">
    <name type="scientific">Ottowia testudinis</name>
    <dbReference type="NCBI Taxonomy" id="2816950"/>
    <lineage>
        <taxon>Bacteria</taxon>
        <taxon>Pseudomonadati</taxon>
        <taxon>Pseudomonadota</taxon>
        <taxon>Betaproteobacteria</taxon>
        <taxon>Burkholderiales</taxon>
        <taxon>Comamonadaceae</taxon>
        <taxon>Ottowia</taxon>
    </lineage>
</organism>
<dbReference type="GO" id="GO:0003677">
    <property type="term" value="F:DNA binding"/>
    <property type="evidence" value="ECO:0007669"/>
    <property type="project" value="InterPro"/>
</dbReference>
<evidence type="ECO:0000313" key="2">
    <source>
        <dbReference type="Proteomes" id="UP000663903"/>
    </source>
</evidence>
<dbReference type="GO" id="GO:0006313">
    <property type="term" value="P:DNA transposition"/>
    <property type="evidence" value="ECO:0007669"/>
    <property type="project" value="InterPro"/>
</dbReference>
<dbReference type="Proteomes" id="UP000663903">
    <property type="component" value="Chromosome"/>
</dbReference>
<dbReference type="AlphaFoldDB" id="A0A975H3Y5"/>
<dbReference type="KEGG" id="otd:J1M35_05535"/>
<gene>
    <name evidence="1" type="ORF">J1M35_05535</name>
</gene>
<evidence type="ECO:0000313" key="1">
    <source>
        <dbReference type="EMBL" id="QTD46353.1"/>
    </source>
</evidence>
<dbReference type="GO" id="GO:0004803">
    <property type="term" value="F:transposase activity"/>
    <property type="evidence" value="ECO:0007669"/>
    <property type="project" value="InterPro"/>
</dbReference>
<sequence length="36" mass="4063">MKKRYTEEQIIGFLREADAGLPVKDLCRKHGVSEGS</sequence>
<dbReference type="Pfam" id="PF01527">
    <property type="entry name" value="HTH_Tnp_1"/>
    <property type="match status" value="1"/>
</dbReference>
<proteinExistence type="predicted"/>
<keyword evidence="2" id="KW-1185">Reference proteome</keyword>